<keyword evidence="2" id="KW-1185">Reference proteome</keyword>
<proteinExistence type="predicted"/>
<organism evidence="1 2">
    <name type="scientific">Fusarium keratoplasticum</name>
    <dbReference type="NCBI Taxonomy" id="1328300"/>
    <lineage>
        <taxon>Eukaryota</taxon>
        <taxon>Fungi</taxon>
        <taxon>Dikarya</taxon>
        <taxon>Ascomycota</taxon>
        <taxon>Pezizomycotina</taxon>
        <taxon>Sordariomycetes</taxon>
        <taxon>Hypocreomycetidae</taxon>
        <taxon>Hypocreales</taxon>
        <taxon>Nectriaceae</taxon>
        <taxon>Fusarium</taxon>
        <taxon>Fusarium solani species complex</taxon>
    </lineage>
</organism>
<evidence type="ECO:0000313" key="2">
    <source>
        <dbReference type="Proteomes" id="UP001065298"/>
    </source>
</evidence>
<name>A0ACC0QB17_9HYPO</name>
<sequence length="224" mass="25876">MLVVSQASAPCISSPIHLRTVSETMPPPKLQQRDSALIADRAKSGGWKSGKHHERDRERVMNRYDEKTLQHQDGVLNAYAVWCCEKSDRKEDFEDCKARVLCAGAPIAETHELKDFWRFCKAQSKGRLRESPTPKSLLSKAKAFKASFRQLTKSELGDADTEEINHWFRKVLPYEPGSDIYDIGKPKYNFKPPDLDRLIDKLWAGHDLYYTHERNRIQLHLQLL</sequence>
<protein>
    <submittedName>
        <fullName evidence="1">Uncharacterized protein</fullName>
    </submittedName>
</protein>
<comment type="caution">
    <text evidence="1">The sequence shown here is derived from an EMBL/GenBank/DDBJ whole genome shotgun (WGS) entry which is preliminary data.</text>
</comment>
<reference evidence="1" key="1">
    <citation type="submission" date="2022-06" db="EMBL/GenBank/DDBJ databases">
        <title>Fusarium solani species complex genomes reveal bases of compartmentalisation and animal pathogenesis.</title>
        <authorList>
            <person name="Tsai I.J."/>
        </authorList>
    </citation>
    <scope>NUCLEOTIDE SEQUENCE</scope>
    <source>
        <strain evidence="1">Fu6.1</strain>
    </source>
</reference>
<evidence type="ECO:0000313" key="1">
    <source>
        <dbReference type="EMBL" id="KAI8648654.1"/>
    </source>
</evidence>
<accession>A0ACC0QB17</accession>
<dbReference type="Proteomes" id="UP001065298">
    <property type="component" value="Chromosome 14"/>
</dbReference>
<dbReference type="EMBL" id="CM046516">
    <property type="protein sequence ID" value="KAI8648654.1"/>
    <property type="molecule type" value="Genomic_DNA"/>
</dbReference>
<gene>
    <name evidence="1" type="ORF">NCS57_01477200</name>
</gene>